<name>A0A6J2JVJ3_BOMMA</name>
<dbReference type="GeneID" id="114245426"/>
<evidence type="ECO:0000256" key="4">
    <source>
        <dbReference type="SAM" id="MobiDB-lite"/>
    </source>
</evidence>
<dbReference type="GO" id="GO:0005739">
    <property type="term" value="C:mitochondrion"/>
    <property type="evidence" value="ECO:0007669"/>
    <property type="project" value="UniProtKB-SubCell"/>
</dbReference>
<dbReference type="OrthoDB" id="2116030at2759"/>
<evidence type="ECO:0000313" key="6">
    <source>
        <dbReference type="RefSeq" id="XP_028033388.1"/>
    </source>
</evidence>
<evidence type="ECO:0000256" key="2">
    <source>
        <dbReference type="ARBA" id="ARBA00023128"/>
    </source>
</evidence>
<sequence length="132" mass="13945">MVRLSIILNRIPVIKFRKGGASHVGTSSPGASGPTAAATAGTPVQSQPAAAMSTGAIPDIDLPARYKRQPLSEEEIAYINGGGIENLSQSKSQKDPKDLGVIQISQGIIKGTSHTNKNVITMKFIIRKPQKK</sequence>
<gene>
    <name evidence="6" type="primary">LOC114245426</name>
</gene>
<comment type="similarity">
    <text evidence="3">Belongs to the alpha-ketoglutarate dehydrogenase component 4 family.</text>
</comment>
<evidence type="ECO:0000313" key="5">
    <source>
        <dbReference type="Proteomes" id="UP000504629"/>
    </source>
</evidence>
<dbReference type="AlphaFoldDB" id="A0A6J2JVJ3"/>
<protein>
    <submittedName>
        <fullName evidence="6">Uncharacterized protein LOC114245426</fullName>
    </submittedName>
</protein>
<feature type="region of interest" description="Disordered" evidence="4">
    <location>
        <begin position="19"/>
        <end position="54"/>
    </location>
</feature>
<accession>A0A6J2JVJ3</accession>
<evidence type="ECO:0000256" key="3">
    <source>
        <dbReference type="ARBA" id="ARBA00043970"/>
    </source>
</evidence>
<dbReference type="GO" id="GO:0006103">
    <property type="term" value="P:2-oxoglutarate metabolic process"/>
    <property type="evidence" value="ECO:0007669"/>
    <property type="project" value="InterPro"/>
</dbReference>
<organism evidence="5 6">
    <name type="scientific">Bombyx mandarina</name>
    <name type="common">Wild silk moth</name>
    <name type="synonym">Wild silkworm</name>
    <dbReference type="NCBI Taxonomy" id="7092"/>
    <lineage>
        <taxon>Eukaryota</taxon>
        <taxon>Metazoa</taxon>
        <taxon>Ecdysozoa</taxon>
        <taxon>Arthropoda</taxon>
        <taxon>Hexapoda</taxon>
        <taxon>Insecta</taxon>
        <taxon>Pterygota</taxon>
        <taxon>Neoptera</taxon>
        <taxon>Endopterygota</taxon>
        <taxon>Lepidoptera</taxon>
        <taxon>Glossata</taxon>
        <taxon>Ditrysia</taxon>
        <taxon>Bombycoidea</taxon>
        <taxon>Bombycidae</taxon>
        <taxon>Bombycinae</taxon>
        <taxon>Bombyx</taxon>
    </lineage>
</organism>
<comment type="subcellular location">
    <subcellularLocation>
        <location evidence="1">Mitochondrion</location>
    </subcellularLocation>
</comment>
<feature type="compositionally biased region" description="Low complexity" evidence="4">
    <location>
        <begin position="25"/>
        <end position="43"/>
    </location>
</feature>
<dbReference type="KEGG" id="bman:114245426"/>
<proteinExistence type="inferred from homology"/>
<keyword evidence="2" id="KW-0496">Mitochondrion</keyword>
<dbReference type="InterPro" id="IPR020373">
    <property type="entry name" value="Kgd4/YMR-31"/>
</dbReference>
<dbReference type="Proteomes" id="UP000504629">
    <property type="component" value="Unplaced"/>
</dbReference>
<dbReference type="Pfam" id="PF10937">
    <property type="entry name" value="Kgd4-YMR31"/>
    <property type="match status" value="1"/>
</dbReference>
<reference evidence="6" key="1">
    <citation type="submission" date="2025-08" db="UniProtKB">
        <authorList>
            <consortium name="RefSeq"/>
        </authorList>
    </citation>
    <scope>IDENTIFICATION</scope>
    <source>
        <tissue evidence="6">Silk gland</tissue>
    </source>
</reference>
<keyword evidence="5" id="KW-1185">Reference proteome</keyword>
<dbReference type="RefSeq" id="XP_028033388.1">
    <property type="nucleotide sequence ID" value="XM_028177587.1"/>
</dbReference>
<evidence type="ECO:0000256" key="1">
    <source>
        <dbReference type="ARBA" id="ARBA00004173"/>
    </source>
</evidence>